<dbReference type="Pfam" id="PF06107">
    <property type="entry name" value="DUF951"/>
    <property type="match status" value="1"/>
</dbReference>
<evidence type="ECO:0000313" key="2">
    <source>
        <dbReference type="Proteomes" id="UP001597156"/>
    </source>
</evidence>
<gene>
    <name evidence="1" type="ORF">ACFQ22_01860</name>
</gene>
<accession>A0ABW3PIQ2</accession>
<dbReference type="Proteomes" id="UP001597156">
    <property type="component" value="Unassembled WGS sequence"/>
</dbReference>
<dbReference type="InterPro" id="IPR009296">
    <property type="entry name" value="DUF951"/>
</dbReference>
<organism evidence="1 2">
    <name type="scientific">Lentilactobacillus raoultii</name>
    <dbReference type="NCBI Taxonomy" id="1987503"/>
    <lineage>
        <taxon>Bacteria</taxon>
        <taxon>Bacillati</taxon>
        <taxon>Bacillota</taxon>
        <taxon>Bacilli</taxon>
        <taxon>Lactobacillales</taxon>
        <taxon>Lactobacillaceae</taxon>
        <taxon>Lentilactobacillus</taxon>
    </lineage>
</organism>
<sequence>MKNRPSYHLNDHVRLKKPHPCGGQVWQIIRLGADIRLQCDCCWHLLLLPRWKFERSFKQLVVHH</sequence>
<evidence type="ECO:0000313" key="1">
    <source>
        <dbReference type="EMBL" id="MFD1124108.1"/>
    </source>
</evidence>
<protein>
    <submittedName>
        <fullName evidence="1">DUF951 domain-containing protein</fullName>
    </submittedName>
</protein>
<dbReference type="PANTHER" id="PTHR38455">
    <property type="entry name" value="HYPOTHETICAL CYTOSOLIC PROTEIN"/>
    <property type="match status" value="1"/>
</dbReference>
<name>A0ABW3PIQ2_9LACO</name>
<keyword evidence="2" id="KW-1185">Reference proteome</keyword>
<comment type="caution">
    <text evidence="1">The sequence shown here is derived from an EMBL/GenBank/DDBJ whole genome shotgun (WGS) entry which is preliminary data.</text>
</comment>
<dbReference type="EMBL" id="JBHTLH010000005">
    <property type="protein sequence ID" value="MFD1124108.1"/>
    <property type="molecule type" value="Genomic_DNA"/>
</dbReference>
<dbReference type="PANTHER" id="PTHR38455:SF1">
    <property type="entry name" value="DUF951 DOMAIN-CONTAINING PROTEIN"/>
    <property type="match status" value="1"/>
</dbReference>
<dbReference type="PIRSF" id="PIRSF037263">
    <property type="entry name" value="DUF951_bac"/>
    <property type="match status" value="1"/>
</dbReference>
<dbReference type="RefSeq" id="WP_121977715.1">
    <property type="nucleotide sequence ID" value="NZ_JBHTLH010000005.1"/>
</dbReference>
<proteinExistence type="predicted"/>
<reference evidence="2" key="1">
    <citation type="journal article" date="2019" name="Int. J. Syst. Evol. Microbiol.">
        <title>The Global Catalogue of Microorganisms (GCM) 10K type strain sequencing project: providing services to taxonomists for standard genome sequencing and annotation.</title>
        <authorList>
            <consortium name="The Broad Institute Genomics Platform"/>
            <consortium name="The Broad Institute Genome Sequencing Center for Infectious Disease"/>
            <person name="Wu L."/>
            <person name="Ma J."/>
        </authorList>
    </citation>
    <scope>NUCLEOTIDE SEQUENCE [LARGE SCALE GENOMIC DNA]</scope>
    <source>
        <strain evidence="2">CCUG 71848</strain>
    </source>
</reference>